<dbReference type="InterPro" id="IPR027417">
    <property type="entry name" value="P-loop_NTPase"/>
</dbReference>
<dbReference type="GO" id="GO:0004019">
    <property type="term" value="F:adenylosuccinate synthase activity"/>
    <property type="evidence" value="ECO:0007669"/>
    <property type="project" value="InterPro"/>
</dbReference>
<dbReference type="SMART" id="SM00788">
    <property type="entry name" value="Adenylsucc_synt"/>
    <property type="match status" value="1"/>
</dbReference>
<dbReference type="GO" id="GO:0046040">
    <property type="term" value="P:IMP metabolic process"/>
    <property type="evidence" value="ECO:0007669"/>
    <property type="project" value="TreeGrafter"/>
</dbReference>
<dbReference type="Gene3D" id="1.10.300.10">
    <property type="entry name" value="Adenylosuccinate Synthetase, subunit A, domain 2"/>
    <property type="match status" value="1"/>
</dbReference>
<proteinExistence type="inferred from homology"/>
<comment type="caution">
    <text evidence="7">The sequence shown here is derived from an EMBL/GenBank/DDBJ whole genome shotgun (WGS) entry which is preliminary data.</text>
</comment>
<feature type="non-terminal residue" evidence="7">
    <location>
        <position position="169"/>
    </location>
</feature>
<dbReference type="GO" id="GO:0044208">
    <property type="term" value="P:'de novo' AMP biosynthetic process"/>
    <property type="evidence" value="ECO:0007669"/>
    <property type="project" value="TreeGrafter"/>
</dbReference>
<evidence type="ECO:0000256" key="2">
    <source>
        <dbReference type="ARBA" id="ARBA00022723"/>
    </source>
</evidence>
<dbReference type="PANTHER" id="PTHR11846">
    <property type="entry name" value="ADENYLOSUCCINATE SYNTHETASE"/>
    <property type="match status" value="1"/>
</dbReference>
<evidence type="ECO:0000256" key="5">
    <source>
        <dbReference type="ARBA" id="ARBA00022842"/>
    </source>
</evidence>
<dbReference type="Pfam" id="PF00709">
    <property type="entry name" value="Adenylsucc_synt"/>
    <property type="match status" value="1"/>
</dbReference>
<dbReference type="HAMAP" id="MF_00011">
    <property type="entry name" value="Adenylosucc_synth"/>
    <property type="match status" value="1"/>
</dbReference>
<evidence type="ECO:0008006" key="8">
    <source>
        <dbReference type="Google" id="ProtNLM"/>
    </source>
</evidence>
<dbReference type="PROSITE" id="PS01266">
    <property type="entry name" value="ADENYLOSUCCIN_SYN_1"/>
    <property type="match status" value="1"/>
</dbReference>
<dbReference type="InterPro" id="IPR042110">
    <property type="entry name" value="Adenylosuccinate_synth_dom2"/>
</dbReference>
<evidence type="ECO:0000256" key="1">
    <source>
        <dbReference type="ARBA" id="ARBA00022598"/>
    </source>
</evidence>
<evidence type="ECO:0000313" key="7">
    <source>
        <dbReference type="EMBL" id="GAF72850.1"/>
    </source>
</evidence>
<gene>
    <name evidence="7" type="ORF">S01H1_17534</name>
</gene>
<dbReference type="EMBL" id="BARS01009311">
    <property type="protein sequence ID" value="GAF72850.1"/>
    <property type="molecule type" value="Genomic_DNA"/>
</dbReference>
<dbReference type="InterPro" id="IPR042109">
    <property type="entry name" value="Adenylosuccinate_synth_dom1"/>
</dbReference>
<keyword evidence="2" id="KW-0479">Metal-binding</keyword>
<accession>X0T9U1</accession>
<protein>
    <recommendedName>
        <fullName evidence="8">Adenylosuccinate synthetase</fullName>
    </recommendedName>
</protein>
<evidence type="ECO:0000256" key="3">
    <source>
        <dbReference type="ARBA" id="ARBA00022741"/>
    </source>
</evidence>
<dbReference type="GO" id="GO:0046872">
    <property type="term" value="F:metal ion binding"/>
    <property type="evidence" value="ECO:0007669"/>
    <property type="project" value="UniProtKB-KW"/>
</dbReference>
<keyword evidence="4" id="KW-0658">Purine biosynthesis</keyword>
<dbReference type="Gene3D" id="3.40.440.10">
    <property type="entry name" value="Adenylosuccinate Synthetase, subunit A, domain 1"/>
    <property type="match status" value="1"/>
</dbReference>
<dbReference type="SUPFAM" id="SSF52540">
    <property type="entry name" value="P-loop containing nucleoside triphosphate hydrolases"/>
    <property type="match status" value="1"/>
</dbReference>
<dbReference type="InterPro" id="IPR018220">
    <property type="entry name" value="Adenylosuccin_syn_GTP-bd"/>
</dbReference>
<dbReference type="GO" id="GO:0005737">
    <property type="term" value="C:cytoplasm"/>
    <property type="evidence" value="ECO:0007669"/>
    <property type="project" value="TreeGrafter"/>
</dbReference>
<keyword evidence="5" id="KW-0460">Magnesium</keyword>
<dbReference type="PANTHER" id="PTHR11846:SF0">
    <property type="entry name" value="ADENYLOSUCCINATE SYNTHETASE"/>
    <property type="match status" value="1"/>
</dbReference>
<organism evidence="7">
    <name type="scientific">marine sediment metagenome</name>
    <dbReference type="NCBI Taxonomy" id="412755"/>
    <lineage>
        <taxon>unclassified sequences</taxon>
        <taxon>metagenomes</taxon>
        <taxon>ecological metagenomes</taxon>
    </lineage>
</organism>
<evidence type="ECO:0000256" key="6">
    <source>
        <dbReference type="ARBA" id="ARBA00023134"/>
    </source>
</evidence>
<sequence length="169" mass="18310">MPAIAIIGAQWGDEGKGKIVDLLAEKVNVVVRFSGGNNAGHTVVNQLGEFRMHLIPSGIFHPDVTCVIGNGVVIDPAAFLDEVESLRQQNVSVDNLLVSDRAHLIMPYHILLDGLEEEARGSGAIGTTRKGIGPAFADKTSRMGIRICDLLDKEAFRSRLSFVLEYKNS</sequence>
<dbReference type="AlphaFoldDB" id="X0T9U1"/>
<reference evidence="7" key="1">
    <citation type="journal article" date="2014" name="Front. Microbiol.">
        <title>High frequency of phylogenetically diverse reductive dehalogenase-homologous genes in deep subseafloor sedimentary metagenomes.</title>
        <authorList>
            <person name="Kawai M."/>
            <person name="Futagami T."/>
            <person name="Toyoda A."/>
            <person name="Takaki Y."/>
            <person name="Nishi S."/>
            <person name="Hori S."/>
            <person name="Arai W."/>
            <person name="Tsubouchi T."/>
            <person name="Morono Y."/>
            <person name="Uchiyama I."/>
            <person name="Ito T."/>
            <person name="Fujiyama A."/>
            <person name="Inagaki F."/>
            <person name="Takami H."/>
        </authorList>
    </citation>
    <scope>NUCLEOTIDE SEQUENCE</scope>
    <source>
        <strain evidence="7">Expedition CK06-06</strain>
    </source>
</reference>
<keyword evidence="3" id="KW-0547">Nucleotide-binding</keyword>
<evidence type="ECO:0000256" key="4">
    <source>
        <dbReference type="ARBA" id="ARBA00022755"/>
    </source>
</evidence>
<keyword evidence="1" id="KW-0436">Ligase</keyword>
<dbReference type="FunFam" id="1.10.300.10:FF:000001">
    <property type="entry name" value="Adenylosuccinate synthetase"/>
    <property type="match status" value="1"/>
</dbReference>
<name>X0T9U1_9ZZZZ</name>
<keyword evidence="6" id="KW-0342">GTP-binding</keyword>
<dbReference type="InterPro" id="IPR001114">
    <property type="entry name" value="Adenylosuccinate_synthetase"/>
</dbReference>
<dbReference type="GO" id="GO:0005525">
    <property type="term" value="F:GTP binding"/>
    <property type="evidence" value="ECO:0007669"/>
    <property type="project" value="UniProtKB-KW"/>
</dbReference>